<keyword evidence="3" id="KW-1185">Reference proteome</keyword>
<dbReference type="GO" id="GO:0051301">
    <property type="term" value="P:cell division"/>
    <property type="evidence" value="ECO:0007669"/>
    <property type="project" value="InterPro"/>
</dbReference>
<evidence type="ECO:0000313" key="3">
    <source>
        <dbReference type="Proteomes" id="UP000319663"/>
    </source>
</evidence>
<feature type="region of interest" description="Disordered" evidence="1">
    <location>
        <begin position="607"/>
        <end position="631"/>
    </location>
</feature>
<feature type="compositionally biased region" description="Basic residues" evidence="1">
    <location>
        <begin position="293"/>
        <end position="306"/>
    </location>
</feature>
<feature type="compositionally biased region" description="Low complexity" evidence="1">
    <location>
        <begin position="469"/>
        <end position="487"/>
    </location>
</feature>
<dbReference type="Proteomes" id="UP000319663">
    <property type="component" value="Unassembled WGS sequence"/>
</dbReference>
<feature type="region of interest" description="Disordered" evidence="1">
    <location>
        <begin position="395"/>
        <end position="414"/>
    </location>
</feature>
<feature type="compositionally biased region" description="Basic residues" evidence="1">
    <location>
        <begin position="232"/>
        <end position="241"/>
    </location>
</feature>
<sequence length="643" mass="70769">MTLTVVATSRIETETKHRYPLRPIDMATSKMQARAGAPGPADTSGAGAGRGRRTRLSINNHMIDEGDRQQVNRGEKKKRKAGSFHEDVGGFQFTRIATKKPRPSVDAIPEVQGDADSATATATVPENTALQQQKKSPRRGRPPKKRAETNVGTMNKGAAVETEATTTMAMSTAETTGRRMRRSSNMASSSTAAAAAVPETRFERGSPLRSTRSATRKHEHSPPPADLPPVEKKRKKGRPAKAKAGGVQEKAEERNGFRSPDVQTIGTSKIALPMADTPVIQRNKEIREGKSGKAPKRRSSLGMRGRRASSLIDSGVSNALPHKEVDTADFYKHIASDGLSEPRRMRQLLIWCATRALGEKSSGSRSEDESARLAARVIQEELLKDFANNSELSDWFGREDANPPSVVVRKPNPKNVQNAEKIKELEEQIQRLQRERHALNALLKQPSIPRIKSLSSKREKPSEAPLSDQTSQPTPISTEPSPEPQSIDKSLLDPSQQAILEFLDPSKTSQPEQSMKQEHKHEEQENAPSSTTTHHHIPPLIPSEISSRLSHIRTRLTPTIDSFAAGIHDVELYRSTADKVSSRVLRICSQRLEERDARNALRRLTIASDQDTEQGGTAKSMQPGQVPREDLGIILSALSRVER</sequence>
<feature type="region of interest" description="Disordered" evidence="1">
    <location>
        <begin position="31"/>
        <end position="261"/>
    </location>
</feature>
<feature type="compositionally biased region" description="Polar residues" evidence="1">
    <location>
        <begin position="118"/>
        <end position="130"/>
    </location>
</feature>
<evidence type="ECO:0000313" key="2">
    <source>
        <dbReference type="EMBL" id="TQB73451.1"/>
    </source>
</evidence>
<dbReference type="PANTHER" id="PTHR14778:SF2">
    <property type="entry name" value="KINETOCHORE-ASSOCIATED PROTEIN DSN1 HOMOLOG"/>
    <property type="match status" value="1"/>
</dbReference>
<dbReference type="Pfam" id="PF08202">
    <property type="entry name" value="MIS13"/>
    <property type="match status" value="1"/>
</dbReference>
<feature type="region of interest" description="Disordered" evidence="1">
    <location>
        <begin position="440"/>
        <end position="489"/>
    </location>
</feature>
<feature type="compositionally biased region" description="Polar residues" evidence="1">
    <location>
        <begin position="607"/>
        <end position="623"/>
    </location>
</feature>
<proteinExistence type="predicted"/>
<name>A0A507QY08_MONPU</name>
<accession>A0A507QY08</accession>
<evidence type="ECO:0000256" key="1">
    <source>
        <dbReference type="SAM" id="MobiDB-lite"/>
    </source>
</evidence>
<reference evidence="2 3" key="1">
    <citation type="submission" date="2019-06" db="EMBL/GenBank/DDBJ databases">
        <title>Wine fermentation using esterase from Monascus purpureus.</title>
        <authorList>
            <person name="Geng C."/>
            <person name="Zhang Y."/>
        </authorList>
    </citation>
    <scope>NUCLEOTIDE SEQUENCE [LARGE SCALE GENOMIC DNA]</scope>
    <source>
        <strain evidence="2">HQ1</strain>
    </source>
</reference>
<dbReference type="GO" id="GO:0007059">
    <property type="term" value="P:chromosome segregation"/>
    <property type="evidence" value="ECO:0007669"/>
    <property type="project" value="InterPro"/>
</dbReference>
<dbReference type="InterPro" id="IPR013218">
    <property type="entry name" value="Dsn1/Mis13"/>
</dbReference>
<dbReference type="PANTHER" id="PTHR14778">
    <property type="entry name" value="KINETOCHORE-ASSOCIATED PROTEIN DSN1 HOMOLOG"/>
    <property type="match status" value="1"/>
</dbReference>
<feature type="compositionally biased region" description="Basic residues" evidence="1">
    <location>
        <begin position="135"/>
        <end position="144"/>
    </location>
</feature>
<dbReference type="GO" id="GO:0000444">
    <property type="term" value="C:MIS12/MIND type complex"/>
    <property type="evidence" value="ECO:0007669"/>
    <property type="project" value="InterPro"/>
</dbReference>
<comment type="caution">
    <text evidence="2">The sequence shown here is derived from an EMBL/GenBank/DDBJ whole genome shotgun (WGS) entry which is preliminary data.</text>
</comment>
<feature type="compositionally biased region" description="Basic and acidic residues" evidence="1">
    <location>
        <begin position="62"/>
        <end position="74"/>
    </location>
</feature>
<organism evidence="2 3">
    <name type="scientific">Monascus purpureus</name>
    <name type="common">Red mold</name>
    <name type="synonym">Monascus anka</name>
    <dbReference type="NCBI Taxonomy" id="5098"/>
    <lineage>
        <taxon>Eukaryota</taxon>
        <taxon>Fungi</taxon>
        <taxon>Dikarya</taxon>
        <taxon>Ascomycota</taxon>
        <taxon>Pezizomycotina</taxon>
        <taxon>Eurotiomycetes</taxon>
        <taxon>Eurotiomycetidae</taxon>
        <taxon>Eurotiales</taxon>
        <taxon>Aspergillaceae</taxon>
        <taxon>Monascus</taxon>
    </lineage>
</organism>
<gene>
    <name evidence="2" type="ORF">MPDQ_005852</name>
</gene>
<feature type="compositionally biased region" description="Basic and acidic residues" evidence="1">
    <location>
        <begin position="515"/>
        <end position="524"/>
    </location>
</feature>
<protein>
    <submittedName>
        <fullName evidence="2">Uncharacterized protein</fullName>
    </submittedName>
</protein>
<feature type="compositionally biased region" description="Low complexity" evidence="1">
    <location>
        <begin position="183"/>
        <end position="196"/>
    </location>
</feature>
<feature type="region of interest" description="Disordered" evidence="1">
    <location>
        <begin position="505"/>
        <end position="546"/>
    </location>
</feature>
<dbReference type="EMBL" id="VIFY01000044">
    <property type="protein sequence ID" value="TQB73451.1"/>
    <property type="molecule type" value="Genomic_DNA"/>
</dbReference>
<feature type="region of interest" description="Disordered" evidence="1">
    <location>
        <begin position="287"/>
        <end position="306"/>
    </location>
</feature>
<feature type="compositionally biased region" description="Low complexity" evidence="1">
    <location>
        <begin position="158"/>
        <end position="175"/>
    </location>
</feature>
<dbReference type="STRING" id="5098.A0A507QY08"/>
<dbReference type="AlphaFoldDB" id="A0A507QY08"/>